<evidence type="ECO:0000256" key="1">
    <source>
        <dbReference type="SAM" id="Phobius"/>
    </source>
</evidence>
<feature type="domain" description="Heparan-alpha-glucosaminide N-acetyltransferase catalytic" evidence="2">
    <location>
        <begin position="3"/>
        <end position="215"/>
    </location>
</feature>
<dbReference type="AlphaFoldDB" id="A0A1M4SP77"/>
<feature type="transmembrane region" description="Helical" evidence="1">
    <location>
        <begin position="51"/>
        <end position="72"/>
    </location>
</feature>
<keyword evidence="1" id="KW-0472">Membrane</keyword>
<dbReference type="InterPro" id="IPR012429">
    <property type="entry name" value="HGSNAT_cat"/>
</dbReference>
<dbReference type="PANTHER" id="PTHR40407">
    <property type="entry name" value="MEMBRANE PROTEIN-LIKE PROTEIN"/>
    <property type="match status" value="1"/>
</dbReference>
<keyword evidence="1" id="KW-0812">Transmembrane</keyword>
<feature type="transmembrane region" description="Helical" evidence="1">
    <location>
        <begin position="112"/>
        <end position="132"/>
    </location>
</feature>
<evidence type="ECO:0000313" key="3">
    <source>
        <dbReference type="EMBL" id="SHE33969.1"/>
    </source>
</evidence>
<feature type="transmembrane region" description="Helical" evidence="1">
    <location>
        <begin position="179"/>
        <end position="201"/>
    </location>
</feature>
<dbReference type="PANTHER" id="PTHR40407:SF1">
    <property type="entry name" value="HEPARAN-ALPHA-GLUCOSAMINIDE N-ACETYLTRANSFERASE CATALYTIC DOMAIN-CONTAINING PROTEIN"/>
    <property type="match status" value="1"/>
</dbReference>
<name>A0A1M4SP77_9BACT</name>
<feature type="transmembrane region" description="Helical" evidence="1">
    <location>
        <begin position="139"/>
        <end position="159"/>
    </location>
</feature>
<feature type="transmembrane region" description="Helical" evidence="1">
    <location>
        <begin position="84"/>
        <end position="106"/>
    </location>
</feature>
<keyword evidence="1" id="KW-1133">Transmembrane helix</keyword>
<feature type="transmembrane region" description="Helical" evidence="1">
    <location>
        <begin position="266"/>
        <end position="283"/>
    </location>
</feature>
<dbReference type="Pfam" id="PF07786">
    <property type="entry name" value="HGSNAT_cat"/>
    <property type="match status" value="1"/>
</dbReference>
<proteinExistence type="predicted"/>
<feature type="transmembrane region" description="Helical" evidence="1">
    <location>
        <begin position="221"/>
        <end position="239"/>
    </location>
</feature>
<dbReference type="Proteomes" id="UP000184048">
    <property type="component" value="Unassembled WGS sequence"/>
</dbReference>
<dbReference type="RefSeq" id="WP_072833350.1">
    <property type="nucleotide sequence ID" value="NZ_FQUU01000001.1"/>
</dbReference>
<sequence>MKRIASIDITRGIVMVIMALDHVRDLIHVDSLTQSPTNLGTTTPILFFTRWITYLCAPTFVFLAGTSAYLSLQKSSDCSKSKRFLLKRGLYLILLEIIVVNFALFFDPGFHTILFEVIATIGFGFIILGLFLNVSIQTLGILGLIILFGHNLFNLIPLTGNSTLKTVLSLFFNQTAIPFSNRVFVMAYPPVPWLGIMLVGFASGKFFEWPVEKRQKLFMQFGLIALGLFVALRFVNIYGDPVKWSSQNTSVFTFLCFMNVTKYPPSLQFCLVTLGIMFFMLAISERCRNKLSQIVSVYGKVPLFYFLVHFFLIHLLMLAVLFLQGFSWTQMNFASGNFGRPKDIPSGVPLWEVYLIWIGVVVLLYKPCLWFGKYKSRHKQWWLKYI</sequence>
<reference evidence="3 4" key="1">
    <citation type="submission" date="2016-11" db="EMBL/GenBank/DDBJ databases">
        <authorList>
            <person name="Jaros S."/>
            <person name="Januszkiewicz K."/>
            <person name="Wedrychowicz H."/>
        </authorList>
    </citation>
    <scope>NUCLEOTIDE SEQUENCE [LARGE SCALE GENOMIC DNA]</scope>
    <source>
        <strain evidence="3 4">DSM 18119</strain>
    </source>
</reference>
<keyword evidence="4" id="KW-1185">Reference proteome</keyword>
<evidence type="ECO:0000313" key="4">
    <source>
        <dbReference type="Proteomes" id="UP000184048"/>
    </source>
</evidence>
<dbReference type="STRING" id="1121884.SAMN02745131_00183"/>
<feature type="transmembrane region" description="Helical" evidence="1">
    <location>
        <begin position="303"/>
        <end position="323"/>
    </location>
</feature>
<dbReference type="EMBL" id="FQUU01000001">
    <property type="protein sequence ID" value="SHE33969.1"/>
    <property type="molecule type" value="Genomic_DNA"/>
</dbReference>
<evidence type="ECO:0000259" key="2">
    <source>
        <dbReference type="Pfam" id="PF07786"/>
    </source>
</evidence>
<dbReference type="OrthoDB" id="508112at2"/>
<protein>
    <submittedName>
        <fullName evidence="3">Uncharacterized membrane protein</fullName>
    </submittedName>
</protein>
<gene>
    <name evidence="3" type="ORF">SAMN02745131_00183</name>
</gene>
<accession>A0A1M4SP77</accession>
<feature type="transmembrane region" description="Helical" evidence="1">
    <location>
        <begin position="354"/>
        <end position="372"/>
    </location>
</feature>
<organism evidence="3 4">
    <name type="scientific">Flavisolibacter ginsengisoli DSM 18119</name>
    <dbReference type="NCBI Taxonomy" id="1121884"/>
    <lineage>
        <taxon>Bacteria</taxon>
        <taxon>Pseudomonadati</taxon>
        <taxon>Bacteroidota</taxon>
        <taxon>Chitinophagia</taxon>
        <taxon>Chitinophagales</taxon>
        <taxon>Chitinophagaceae</taxon>
        <taxon>Flavisolibacter</taxon>
    </lineage>
</organism>